<dbReference type="Proteomes" id="UP001320245">
    <property type="component" value="Unassembled WGS sequence"/>
</dbReference>
<comment type="caution">
    <text evidence="2">The sequence shown here is derived from an EMBL/GenBank/DDBJ whole genome shotgun (WGS) entry which is preliminary data.</text>
</comment>
<feature type="compositionally biased region" description="Basic residues" evidence="1">
    <location>
        <begin position="122"/>
        <end position="134"/>
    </location>
</feature>
<accession>A0AAN9YC52</accession>
<organism evidence="2 3">
    <name type="scientific">Cytospora paraplurivora</name>
    <dbReference type="NCBI Taxonomy" id="2898453"/>
    <lineage>
        <taxon>Eukaryota</taxon>
        <taxon>Fungi</taxon>
        <taxon>Dikarya</taxon>
        <taxon>Ascomycota</taxon>
        <taxon>Pezizomycotina</taxon>
        <taxon>Sordariomycetes</taxon>
        <taxon>Sordariomycetidae</taxon>
        <taxon>Diaporthales</taxon>
        <taxon>Cytosporaceae</taxon>
        <taxon>Cytospora</taxon>
    </lineage>
</organism>
<evidence type="ECO:0000313" key="2">
    <source>
        <dbReference type="EMBL" id="KAK7729808.1"/>
    </source>
</evidence>
<protein>
    <submittedName>
        <fullName evidence="2">Uncharacterized protein</fullName>
    </submittedName>
</protein>
<name>A0AAN9YC52_9PEZI</name>
<feature type="region of interest" description="Disordered" evidence="1">
    <location>
        <begin position="66"/>
        <end position="158"/>
    </location>
</feature>
<evidence type="ECO:0000256" key="1">
    <source>
        <dbReference type="SAM" id="MobiDB-lite"/>
    </source>
</evidence>
<sequence length="158" mass="16667">MPPKVSPNANPLGLTTREVEIMVLSWKCIEGDTKVQIDSNKLAALANIGKAESASRMWRGIKSKIDSATVGGDGGAGPSAPATPAETTPKKKATTGGGKKRGKKDVDTDEDDDSGSNEPKVTKAKKQPAKRAKKQKPEAATADFDHEEDDVLPKDEDA</sequence>
<dbReference type="EMBL" id="JAJSPL020000067">
    <property type="protein sequence ID" value="KAK7729808.1"/>
    <property type="molecule type" value="Genomic_DNA"/>
</dbReference>
<feature type="compositionally biased region" description="Basic residues" evidence="1">
    <location>
        <begin position="90"/>
        <end position="103"/>
    </location>
</feature>
<dbReference type="AlphaFoldDB" id="A0AAN9YC52"/>
<gene>
    <name evidence="2" type="ORF">SLS53_009176</name>
</gene>
<reference evidence="2 3" key="1">
    <citation type="journal article" date="2023" name="PLoS ONE">
        <title>Cytospora paraplurivora sp. nov. isolated from orchards with fruit tree decline syndrome in Ontario, Canada.</title>
        <authorList>
            <person name="Ilyukhin E."/>
            <person name="Nguyen H.D.T."/>
            <person name="Castle A.J."/>
            <person name="Ellouze W."/>
        </authorList>
    </citation>
    <scope>NUCLEOTIDE SEQUENCE [LARGE SCALE GENOMIC DNA]</scope>
    <source>
        <strain evidence="2 3">FDS-564</strain>
    </source>
</reference>
<feature type="compositionally biased region" description="Low complexity" evidence="1">
    <location>
        <begin position="78"/>
        <end position="87"/>
    </location>
</feature>
<evidence type="ECO:0000313" key="3">
    <source>
        <dbReference type="Proteomes" id="UP001320245"/>
    </source>
</evidence>
<proteinExistence type="predicted"/>
<keyword evidence="3" id="KW-1185">Reference proteome</keyword>